<dbReference type="InterPro" id="IPR050181">
    <property type="entry name" value="Cold_shock_domain"/>
</dbReference>
<dbReference type="SMART" id="SM00357">
    <property type="entry name" value="CSP"/>
    <property type="match status" value="1"/>
</dbReference>
<dbReference type="PRINTS" id="PR00050">
    <property type="entry name" value="COLDSHOCK"/>
</dbReference>
<evidence type="ECO:0000313" key="7">
    <source>
        <dbReference type="Proteomes" id="UP000569951"/>
    </source>
</evidence>
<dbReference type="AlphaFoldDB" id="A0A841I304"/>
<sequence length="94" mass="10074">MAQGKVKWFNNDKGFGFIQQDDGGPDLFAHFRAISGSGYKSLNEGDIVEFEIEPGPPGKGPQAKNIVVTQAADPSERRSSGPRSGGYGGGNRRY</sequence>
<evidence type="ECO:0000313" key="6">
    <source>
        <dbReference type="EMBL" id="MBB6099436.1"/>
    </source>
</evidence>
<dbReference type="Gene3D" id="2.40.50.140">
    <property type="entry name" value="Nucleic acid-binding proteins"/>
    <property type="match status" value="1"/>
</dbReference>
<proteinExistence type="predicted"/>
<feature type="region of interest" description="Disordered" evidence="4">
    <location>
        <begin position="70"/>
        <end position="94"/>
    </location>
</feature>
<dbReference type="PANTHER" id="PTHR11544">
    <property type="entry name" value="COLD SHOCK DOMAIN CONTAINING PROTEINS"/>
    <property type="match status" value="1"/>
</dbReference>
<dbReference type="InterPro" id="IPR012340">
    <property type="entry name" value="NA-bd_OB-fold"/>
</dbReference>
<dbReference type="PROSITE" id="PS00352">
    <property type="entry name" value="CSD_1"/>
    <property type="match status" value="1"/>
</dbReference>
<evidence type="ECO:0000259" key="5">
    <source>
        <dbReference type="PROSITE" id="PS51857"/>
    </source>
</evidence>
<dbReference type="InterPro" id="IPR002059">
    <property type="entry name" value="CSP_DNA-bd"/>
</dbReference>
<feature type="domain" description="CSD" evidence="5">
    <location>
        <begin position="1"/>
        <end position="68"/>
    </location>
</feature>
<protein>
    <submittedName>
        <fullName evidence="6">CspA family cold shock protein</fullName>
    </submittedName>
</protein>
<reference evidence="6 7" key="1">
    <citation type="submission" date="2020-08" db="EMBL/GenBank/DDBJ databases">
        <title>Genomic Encyclopedia of Type Strains, Phase IV (KMG-IV): sequencing the most valuable type-strain genomes for metagenomic binning, comparative biology and taxonomic classification.</title>
        <authorList>
            <person name="Goeker M."/>
        </authorList>
    </citation>
    <scope>NUCLEOTIDE SEQUENCE [LARGE SCALE GENOMIC DNA]</scope>
    <source>
        <strain evidence="6 7">DSM 21458</strain>
    </source>
</reference>
<gene>
    <name evidence="6" type="ORF">HNR42_002877</name>
</gene>
<dbReference type="SUPFAM" id="SSF50249">
    <property type="entry name" value="Nucleic acid-binding proteins"/>
    <property type="match status" value="1"/>
</dbReference>
<accession>A0A841I304</accession>
<organism evidence="6 7">
    <name type="scientific">Deinobacterium chartae</name>
    <dbReference type="NCBI Taxonomy" id="521158"/>
    <lineage>
        <taxon>Bacteria</taxon>
        <taxon>Thermotogati</taxon>
        <taxon>Deinococcota</taxon>
        <taxon>Deinococci</taxon>
        <taxon>Deinococcales</taxon>
        <taxon>Deinococcaceae</taxon>
        <taxon>Deinobacterium</taxon>
    </lineage>
</organism>
<evidence type="ECO:0000256" key="2">
    <source>
        <dbReference type="ARBA" id="ARBA00022490"/>
    </source>
</evidence>
<keyword evidence="7" id="KW-1185">Reference proteome</keyword>
<dbReference type="Proteomes" id="UP000569951">
    <property type="component" value="Unassembled WGS sequence"/>
</dbReference>
<dbReference type="FunFam" id="2.40.50.140:FF:000006">
    <property type="entry name" value="Cold shock protein CspC"/>
    <property type="match status" value="1"/>
</dbReference>
<dbReference type="PROSITE" id="PS51857">
    <property type="entry name" value="CSD_2"/>
    <property type="match status" value="1"/>
</dbReference>
<dbReference type="EMBL" id="JACHHG010000011">
    <property type="protein sequence ID" value="MBB6099436.1"/>
    <property type="molecule type" value="Genomic_DNA"/>
</dbReference>
<comment type="subcellular location">
    <subcellularLocation>
        <location evidence="1 3">Cytoplasm</location>
    </subcellularLocation>
</comment>
<keyword evidence="2" id="KW-0963">Cytoplasm</keyword>
<dbReference type="GO" id="GO:0003676">
    <property type="term" value="F:nucleic acid binding"/>
    <property type="evidence" value="ECO:0007669"/>
    <property type="project" value="InterPro"/>
</dbReference>
<dbReference type="RefSeq" id="WP_183988188.1">
    <property type="nucleotide sequence ID" value="NZ_JACHHG010000011.1"/>
</dbReference>
<dbReference type="InterPro" id="IPR011129">
    <property type="entry name" value="CSD"/>
</dbReference>
<evidence type="ECO:0000256" key="1">
    <source>
        <dbReference type="ARBA" id="ARBA00004496"/>
    </source>
</evidence>
<dbReference type="Pfam" id="PF00313">
    <property type="entry name" value="CSD"/>
    <property type="match status" value="1"/>
</dbReference>
<feature type="compositionally biased region" description="Gly residues" evidence="4">
    <location>
        <begin position="83"/>
        <end position="94"/>
    </location>
</feature>
<dbReference type="CDD" id="cd04458">
    <property type="entry name" value="CSP_CDS"/>
    <property type="match status" value="1"/>
</dbReference>
<dbReference type="GO" id="GO:0005737">
    <property type="term" value="C:cytoplasm"/>
    <property type="evidence" value="ECO:0007669"/>
    <property type="project" value="UniProtKB-SubCell"/>
</dbReference>
<evidence type="ECO:0000256" key="4">
    <source>
        <dbReference type="SAM" id="MobiDB-lite"/>
    </source>
</evidence>
<name>A0A841I304_9DEIO</name>
<evidence type="ECO:0000256" key="3">
    <source>
        <dbReference type="RuleBase" id="RU000408"/>
    </source>
</evidence>
<comment type="caution">
    <text evidence="6">The sequence shown here is derived from an EMBL/GenBank/DDBJ whole genome shotgun (WGS) entry which is preliminary data.</text>
</comment>
<dbReference type="InterPro" id="IPR019844">
    <property type="entry name" value="CSD_CS"/>
</dbReference>